<gene>
    <name evidence="1" type="ORF">ACHAWO_011133</name>
</gene>
<dbReference type="InterPro" id="IPR029063">
    <property type="entry name" value="SAM-dependent_MTases_sf"/>
</dbReference>
<evidence type="ECO:0000313" key="1">
    <source>
        <dbReference type="EMBL" id="KAL3778256.1"/>
    </source>
</evidence>
<dbReference type="Pfam" id="PF13489">
    <property type="entry name" value="Methyltransf_23"/>
    <property type="match status" value="1"/>
</dbReference>
<dbReference type="AlphaFoldDB" id="A0ABD3NSG5"/>
<comment type="caution">
    <text evidence="1">The sequence shown here is derived from an EMBL/GenBank/DDBJ whole genome shotgun (WGS) entry which is preliminary data.</text>
</comment>
<dbReference type="SUPFAM" id="SSF53335">
    <property type="entry name" value="S-adenosyl-L-methionine-dependent methyltransferases"/>
    <property type="match status" value="1"/>
</dbReference>
<dbReference type="Proteomes" id="UP001530400">
    <property type="component" value="Unassembled WGS sequence"/>
</dbReference>
<dbReference type="Gene3D" id="3.40.50.150">
    <property type="entry name" value="Vaccinia Virus protein VP39"/>
    <property type="match status" value="1"/>
</dbReference>
<name>A0ABD3NSG5_9STRA</name>
<dbReference type="CDD" id="cd02440">
    <property type="entry name" value="AdoMet_MTases"/>
    <property type="match status" value="1"/>
</dbReference>
<accession>A0ABD3NSG5</accession>
<reference evidence="1 2" key="1">
    <citation type="submission" date="2024-10" db="EMBL/GenBank/DDBJ databases">
        <title>Updated reference genomes for cyclostephanoid diatoms.</title>
        <authorList>
            <person name="Roberts W.R."/>
            <person name="Alverson A.J."/>
        </authorList>
    </citation>
    <scope>NUCLEOTIDE SEQUENCE [LARGE SCALE GENOMIC DNA]</scope>
    <source>
        <strain evidence="1 2">AJA010-31</strain>
    </source>
</reference>
<organism evidence="1 2">
    <name type="scientific">Cyclotella atomus</name>
    <dbReference type="NCBI Taxonomy" id="382360"/>
    <lineage>
        <taxon>Eukaryota</taxon>
        <taxon>Sar</taxon>
        <taxon>Stramenopiles</taxon>
        <taxon>Ochrophyta</taxon>
        <taxon>Bacillariophyta</taxon>
        <taxon>Coscinodiscophyceae</taxon>
        <taxon>Thalassiosirophycidae</taxon>
        <taxon>Stephanodiscales</taxon>
        <taxon>Stephanodiscaceae</taxon>
        <taxon>Cyclotella</taxon>
    </lineage>
</organism>
<proteinExistence type="predicted"/>
<protein>
    <recommendedName>
        <fullName evidence="3">Methyltransferase domain-containing protein</fullName>
    </recommendedName>
</protein>
<sequence length="266" mass="30835">MASTANHYETHSAETYEEAYFYEPGAYMSHLVDLVTQRMAFDDNEPRHMLDIGGGTGNFARALVENNNLRVTVIEPFLEEANNDKSDKVAFVKAPAEIFLSSHRDAWRKQPFHQILIKETIHHIDEKLRVDILKGIYNELQSFENYSTTPSILIVTRPQIEIDYPLWDAARQVWKENQPSLEQLISELESAGFVDIKYTVEKYGSSIPLDRWKRMVKNRFWSTFADFSDDELESGCELLAKERPPDEDGIIHFEDRLLFITGRKIS</sequence>
<dbReference type="EMBL" id="JALLPJ020000995">
    <property type="protein sequence ID" value="KAL3778256.1"/>
    <property type="molecule type" value="Genomic_DNA"/>
</dbReference>
<evidence type="ECO:0008006" key="3">
    <source>
        <dbReference type="Google" id="ProtNLM"/>
    </source>
</evidence>
<keyword evidence="2" id="KW-1185">Reference proteome</keyword>
<evidence type="ECO:0000313" key="2">
    <source>
        <dbReference type="Proteomes" id="UP001530400"/>
    </source>
</evidence>